<proteinExistence type="inferred from homology"/>
<dbReference type="PROSITE" id="PS00211">
    <property type="entry name" value="ABC_TRANSPORTER_1"/>
    <property type="match status" value="1"/>
</dbReference>
<protein>
    <submittedName>
        <fullName evidence="7">Branched-chain amino acid transport system ATP-binding protein</fullName>
    </submittedName>
</protein>
<dbReference type="STRING" id="1839801.Dform_02174"/>
<dbReference type="GO" id="GO:0015658">
    <property type="term" value="F:branched-chain amino acid transmembrane transporter activity"/>
    <property type="evidence" value="ECO:0007669"/>
    <property type="project" value="TreeGrafter"/>
</dbReference>
<dbReference type="SMART" id="SM00382">
    <property type="entry name" value="AAA"/>
    <property type="match status" value="1"/>
</dbReference>
<evidence type="ECO:0000256" key="4">
    <source>
        <dbReference type="ARBA" id="ARBA00022840"/>
    </source>
</evidence>
<organism evidence="7 8">
    <name type="scientific">Dehalogenimonas formicexedens</name>
    <dbReference type="NCBI Taxonomy" id="1839801"/>
    <lineage>
        <taxon>Bacteria</taxon>
        <taxon>Bacillati</taxon>
        <taxon>Chloroflexota</taxon>
        <taxon>Dehalococcoidia</taxon>
        <taxon>Dehalococcoidales</taxon>
        <taxon>Dehalococcoidaceae</taxon>
        <taxon>Dehalogenimonas</taxon>
    </lineage>
</organism>
<dbReference type="GO" id="GO:0016887">
    <property type="term" value="F:ATP hydrolysis activity"/>
    <property type="evidence" value="ECO:0007669"/>
    <property type="project" value="InterPro"/>
</dbReference>
<dbReference type="RefSeq" id="WP_076004968.1">
    <property type="nucleotide sequence ID" value="NZ_CP018258.1"/>
</dbReference>
<keyword evidence="4 7" id="KW-0067">ATP-binding</keyword>
<dbReference type="PROSITE" id="PS50893">
    <property type="entry name" value="ABC_TRANSPORTER_2"/>
    <property type="match status" value="1"/>
</dbReference>
<dbReference type="PANTHER" id="PTHR43820">
    <property type="entry name" value="HIGH-AFFINITY BRANCHED-CHAIN AMINO ACID TRANSPORT ATP-BINDING PROTEIN LIVF"/>
    <property type="match status" value="1"/>
</dbReference>
<keyword evidence="3" id="KW-0547">Nucleotide-binding</keyword>
<evidence type="ECO:0000256" key="2">
    <source>
        <dbReference type="ARBA" id="ARBA00022448"/>
    </source>
</evidence>
<comment type="similarity">
    <text evidence="1">Belongs to the ABC transporter superfamily.</text>
</comment>
<dbReference type="SUPFAM" id="SSF52540">
    <property type="entry name" value="P-loop containing nucleoside triphosphate hydrolases"/>
    <property type="match status" value="1"/>
</dbReference>
<name>A0A1P8FAL5_9CHLR</name>
<evidence type="ECO:0000256" key="3">
    <source>
        <dbReference type="ARBA" id="ARBA00022741"/>
    </source>
</evidence>
<feature type="domain" description="ABC transporter" evidence="6">
    <location>
        <begin position="5"/>
        <end position="237"/>
    </location>
</feature>
<evidence type="ECO:0000256" key="5">
    <source>
        <dbReference type="ARBA" id="ARBA00022970"/>
    </source>
</evidence>
<dbReference type="EMBL" id="CP018258">
    <property type="protein sequence ID" value="APV45478.1"/>
    <property type="molecule type" value="Genomic_DNA"/>
</dbReference>
<dbReference type="KEGG" id="dfo:Dform_02174"/>
<reference evidence="8" key="1">
    <citation type="submission" date="2016-11" db="EMBL/GenBank/DDBJ databases">
        <title>Dehalogenimonas formicexedens sp. nov., a chlorinated alkane respiring bacterium isolated from contaminated groundwater.</title>
        <authorList>
            <person name="Key T.A."/>
            <person name="Bowman K.S."/>
            <person name="Lee I."/>
            <person name="Chun J."/>
            <person name="Albuquerque L."/>
            <person name="da Costa M.S."/>
            <person name="Rainey F.A."/>
            <person name="Moe W.M."/>
        </authorList>
    </citation>
    <scope>NUCLEOTIDE SEQUENCE [LARGE SCALE GENOMIC DNA]</scope>
    <source>
        <strain evidence="8">NSZ-14</strain>
    </source>
</reference>
<accession>A0A1P8FAL5</accession>
<dbReference type="AlphaFoldDB" id="A0A1P8FAL5"/>
<dbReference type="InterPro" id="IPR027417">
    <property type="entry name" value="P-loop_NTPase"/>
</dbReference>
<keyword evidence="8" id="KW-1185">Reference proteome</keyword>
<evidence type="ECO:0000313" key="8">
    <source>
        <dbReference type="Proteomes" id="UP000185934"/>
    </source>
</evidence>
<dbReference type="GO" id="GO:0015807">
    <property type="term" value="P:L-amino acid transport"/>
    <property type="evidence" value="ECO:0007669"/>
    <property type="project" value="TreeGrafter"/>
</dbReference>
<dbReference type="Pfam" id="PF00005">
    <property type="entry name" value="ABC_tran"/>
    <property type="match status" value="1"/>
</dbReference>
<sequence>MSDIFTAANIVAGYGDVHIVNGVSLRLEEAGSVAIVGPNGSGKSTLLKSFLGFAHLFSGKITFGGKDITGLTSDRTVSLGLGYVPQTDNVFRNLSIQENLEMGAFVRTDRQQVKADIDRMYQIFPELERRKKFYAGSLSGGERQMLAIARAMMANPRVLLLDEPLASLSHKAAEGILEKLRLINSHGTGLIVIEQDTRRVLAFAKRAYVLVSGQLALEGEAATILENDEARKKYLGLSG</sequence>
<dbReference type="InterPro" id="IPR017871">
    <property type="entry name" value="ABC_transporter-like_CS"/>
</dbReference>
<gene>
    <name evidence="7" type="ORF">Dform_02174</name>
</gene>
<dbReference type="InterPro" id="IPR052156">
    <property type="entry name" value="BCAA_Transport_ATP-bd_LivF"/>
</dbReference>
<dbReference type="GO" id="GO:0005524">
    <property type="term" value="F:ATP binding"/>
    <property type="evidence" value="ECO:0007669"/>
    <property type="project" value="UniProtKB-KW"/>
</dbReference>
<dbReference type="PANTHER" id="PTHR43820:SF7">
    <property type="entry name" value="BRANCHED-CHAIN AMINO ACID TRANSPORT ATP-BINDING PROTEIN LIVF-RELATED"/>
    <property type="match status" value="1"/>
</dbReference>
<keyword evidence="5" id="KW-0029">Amino-acid transport</keyword>
<keyword evidence="2" id="KW-0813">Transport</keyword>
<dbReference type="Proteomes" id="UP000185934">
    <property type="component" value="Chromosome"/>
</dbReference>
<dbReference type="CDD" id="cd03224">
    <property type="entry name" value="ABC_TM1139_LivF_branched"/>
    <property type="match status" value="1"/>
</dbReference>
<dbReference type="Gene3D" id="3.40.50.300">
    <property type="entry name" value="P-loop containing nucleotide triphosphate hydrolases"/>
    <property type="match status" value="1"/>
</dbReference>
<dbReference type="InterPro" id="IPR003593">
    <property type="entry name" value="AAA+_ATPase"/>
</dbReference>
<evidence type="ECO:0000256" key="1">
    <source>
        <dbReference type="ARBA" id="ARBA00005417"/>
    </source>
</evidence>
<evidence type="ECO:0000313" key="7">
    <source>
        <dbReference type="EMBL" id="APV45478.1"/>
    </source>
</evidence>
<dbReference type="OrthoDB" id="9776369at2"/>
<dbReference type="InterPro" id="IPR003439">
    <property type="entry name" value="ABC_transporter-like_ATP-bd"/>
</dbReference>
<evidence type="ECO:0000259" key="6">
    <source>
        <dbReference type="PROSITE" id="PS50893"/>
    </source>
</evidence>